<gene>
    <name evidence="2" type="ORF">GCM10009090_11800</name>
</gene>
<dbReference type="Proteomes" id="UP000623958">
    <property type="component" value="Unassembled WGS sequence"/>
</dbReference>
<name>A0A919F6E0_9XANT</name>
<evidence type="ECO:0000256" key="1">
    <source>
        <dbReference type="SAM" id="SignalP"/>
    </source>
</evidence>
<reference evidence="2" key="2">
    <citation type="submission" date="2020-09" db="EMBL/GenBank/DDBJ databases">
        <authorList>
            <person name="Sun Q."/>
            <person name="Ohkuma M."/>
        </authorList>
    </citation>
    <scope>NUCLEOTIDE SEQUENCE</scope>
    <source>
        <strain evidence="2">JCM 13306</strain>
    </source>
</reference>
<evidence type="ECO:0000313" key="3">
    <source>
        <dbReference type="Proteomes" id="UP000623958"/>
    </source>
</evidence>
<feature type="signal peptide" evidence="1">
    <location>
        <begin position="1"/>
        <end position="23"/>
    </location>
</feature>
<accession>A0A919F6E0</accession>
<evidence type="ECO:0008006" key="4">
    <source>
        <dbReference type="Google" id="ProtNLM"/>
    </source>
</evidence>
<dbReference type="InterPro" id="IPR016888">
    <property type="entry name" value="UCP028498"/>
</dbReference>
<evidence type="ECO:0000313" key="2">
    <source>
        <dbReference type="EMBL" id="GHH50654.1"/>
    </source>
</evidence>
<feature type="chain" id="PRO_5036840286" description="DUF2255 domain-containing protein" evidence="1">
    <location>
        <begin position="24"/>
        <end position="159"/>
    </location>
</feature>
<reference evidence="2" key="1">
    <citation type="journal article" date="2014" name="Int. J. Syst. Evol. Microbiol.">
        <title>Complete genome sequence of Corynebacterium casei LMG S-19264T (=DSM 44701T), isolated from a smear-ripened cheese.</title>
        <authorList>
            <consortium name="US DOE Joint Genome Institute (JGI-PGF)"/>
            <person name="Walter F."/>
            <person name="Albersmeier A."/>
            <person name="Kalinowski J."/>
            <person name="Ruckert C."/>
        </authorList>
    </citation>
    <scope>NUCLEOTIDE SEQUENCE</scope>
    <source>
        <strain evidence="2">JCM 13306</strain>
    </source>
</reference>
<organism evidence="2 3">
    <name type="scientific">Xanthomonas boreopolis</name>
    <dbReference type="NCBI Taxonomy" id="86183"/>
    <lineage>
        <taxon>Bacteria</taxon>
        <taxon>Pseudomonadati</taxon>
        <taxon>Pseudomonadota</taxon>
        <taxon>Gammaproteobacteria</taxon>
        <taxon>Lysobacterales</taxon>
        <taxon>Lysobacteraceae</taxon>
        <taxon>Xanthomonas</taxon>
    </lineage>
</organism>
<dbReference type="EMBL" id="BNBA01000007">
    <property type="protein sequence ID" value="GHH50654.1"/>
    <property type="molecule type" value="Genomic_DNA"/>
</dbReference>
<dbReference type="Pfam" id="PF10012">
    <property type="entry name" value="DUF2255"/>
    <property type="match status" value="1"/>
</dbReference>
<keyword evidence="1" id="KW-0732">Signal</keyword>
<keyword evidence="3" id="KW-1185">Reference proteome</keyword>
<sequence length="159" mass="17258">MGFGAAAVLVGSALLTAPPSSKAATAQASGESRMNWSSEELSKIVKADDLHIAPFREDGVTYGTPTWIWCVAVDGDLYVRAYNGVNSRWHQAAIREKAGRIVAAGMTREVSFEPVAGPINDRIDDAYRAKYSGSQYLQPMISERSRAATVRIIPRDAKQ</sequence>
<proteinExistence type="predicted"/>
<comment type="caution">
    <text evidence="2">The sequence shown here is derived from an EMBL/GenBank/DDBJ whole genome shotgun (WGS) entry which is preliminary data.</text>
</comment>
<protein>
    <recommendedName>
        <fullName evidence="4">DUF2255 domain-containing protein</fullName>
    </recommendedName>
</protein>
<dbReference type="AlphaFoldDB" id="A0A919F6E0"/>